<dbReference type="EMBL" id="JBHLTC010000014">
    <property type="protein sequence ID" value="MFC0624873.1"/>
    <property type="molecule type" value="Genomic_DNA"/>
</dbReference>
<proteinExistence type="predicted"/>
<dbReference type="Gene3D" id="3.40.50.360">
    <property type="match status" value="1"/>
</dbReference>
<dbReference type="Proteomes" id="UP001589890">
    <property type="component" value="Unassembled WGS sequence"/>
</dbReference>
<dbReference type="GO" id="GO:0016491">
    <property type="term" value="F:oxidoreductase activity"/>
    <property type="evidence" value="ECO:0007669"/>
    <property type="project" value="UniProtKB-KW"/>
</dbReference>
<sequence length="174" mass="19143">MTVLRLAVLCRSLEPIRFGGTATAWFARQVERREDFKADVIDLQTTPLPELPGRIDQADAIVVVAPEYNHAYPGDLKTAIDAVREPWAAKPVAFLTYGGRSRGLRAAEQLRLVFAELHAVAIREGLGFHDVPGTFADGEPIEPGTNQAAGALLDRLAWWARALREARAVTPYEL</sequence>
<accession>A0ABV6QL25</accession>
<dbReference type="EC" id="1.-.-.-" evidence="2"/>
<protein>
    <submittedName>
        <fullName evidence="2">NADPH-dependent FMN reductase</fullName>
        <ecNumber evidence="2">1.-.-.-</ecNumber>
    </submittedName>
</protein>
<dbReference type="Pfam" id="PF03358">
    <property type="entry name" value="FMN_red"/>
    <property type="match status" value="1"/>
</dbReference>
<evidence type="ECO:0000313" key="3">
    <source>
        <dbReference type="Proteomes" id="UP001589890"/>
    </source>
</evidence>
<comment type="caution">
    <text evidence="2">The sequence shown here is derived from an EMBL/GenBank/DDBJ whole genome shotgun (WGS) entry which is preliminary data.</text>
</comment>
<dbReference type="PANTHER" id="PTHR30543">
    <property type="entry name" value="CHROMATE REDUCTASE"/>
    <property type="match status" value="1"/>
</dbReference>
<dbReference type="SUPFAM" id="SSF52218">
    <property type="entry name" value="Flavoproteins"/>
    <property type="match status" value="1"/>
</dbReference>
<gene>
    <name evidence="2" type="ORF">ACFFGN_12420</name>
</gene>
<keyword evidence="3" id="KW-1185">Reference proteome</keyword>
<keyword evidence="2" id="KW-0560">Oxidoreductase</keyword>
<evidence type="ECO:0000259" key="1">
    <source>
        <dbReference type="Pfam" id="PF03358"/>
    </source>
</evidence>
<dbReference type="InterPro" id="IPR029039">
    <property type="entry name" value="Flavoprotein-like_sf"/>
</dbReference>
<dbReference type="InterPro" id="IPR050712">
    <property type="entry name" value="NAD(P)H-dep_reductase"/>
</dbReference>
<evidence type="ECO:0000313" key="2">
    <source>
        <dbReference type="EMBL" id="MFC0624873.1"/>
    </source>
</evidence>
<organism evidence="2 3">
    <name type="scientific">Kribbella deserti</name>
    <dbReference type="NCBI Taxonomy" id="1926257"/>
    <lineage>
        <taxon>Bacteria</taxon>
        <taxon>Bacillati</taxon>
        <taxon>Actinomycetota</taxon>
        <taxon>Actinomycetes</taxon>
        <taxon>Propionibacteriales</taxon>
        <taxon>Kribbellaceae</taxon>
        <taxon>Kribbella</taxon>
    </lineage>
</organism>
<feature type="domain" description="NADPH-dependent FMN reductase-like" evidence="1">
    <location>
        <begin position="5"/>
        <end position="125"/>
    </location>
</feature>
<dbReference type="InterPro" id="IPR005025">
    <property type="entry name" value="FMN_Rdtase-like_dom"/>
</dbReference>
<name>A0ABV6QL25_9ACTN</name>
<reference evidence="2 3" key="1">
    <citation type="submission" date="2024-09" db="EMBL/GenBank/DDBJ databases">
        <authorList>
            <person name="Sun Q."/>
            <person name="Mori K."/>
        </authorList>
    </citation>
    <scope>NUCLEOTIDE SEQUENCE [LARGE SCALE GENOMIC DNA]</scope>
    <source>
        <strain evidence="2 3">CGMCC 1.15906</strain>
    </source>
</reference>
<dbReference type="RefSeq" id="WP_380046693.1">
    <property type="nucleotide sequence ID" value="NZ_JBHLTC010000014.1"/>
</dbReference>
<dbReference type="PANTHER" id="PTHR30543:SF21">
    <property type="entry name" value="NAD(P)H-DEPENDENT FMN REDUCTASE LOT6"/>
    <property type="match status" value="1"/>
</dbReference>